<sequence>MGSEGAKKQNPFSSTENGEQAGSKDEYCMKWLTAIASTSQQNKTRCLSQQHPPESCADSFGSSNSNSYQSAQASPRFKRHHILHHPALAAIDLMASEDPVGFSETIIHESSNATPYKGSKYEKRPRHKTRPDRYDPHRQRRSDAETSVLSRRERRNRKRERLRLRREVMNNFYSSAVETRRVLMKPALATGAFVNGRGSISTPLADLTFNELTFPVPQRENTDAGPSQPDQRSNGARNRSNSQSRVEPNIPEDSNPQGLPLVVSSRPNTATTPCRRPPRKRKTNYADANLTLKQADEQVKTPVPVIKYVDNGPVMSAHETSLQVNPTRLPDSFTEYHEQLDYEQAQELNYRSEYIKHRPETHPGIGNDADGFSAFNTSQGGHELLESVYKSDEEAREFWRPNFLR</sequence>
<evidence type="ECO:0000313" key="2">
    <source>
        <dbReference type="Proteomes" id="UP001143910"/>
    </source>
</evidence>
<reference evidence="1" key="1">
    <citation type="submission" date="2022-08" db="EMBL/GenBank/DDBJ databases">
        <title>Genome Sequence of Lecanicillium fungicola.</title>
        <authorList>
            <person name="Buettner E."/>
        </authorList>
    </citation>
    <scope>NUCLEOTIDE SEQUENCE</scope>
    <source>
        <strain evidence="1">Babe33</strain>
    </source>
</reference>
<proteinExistence type="predicted"/>
<organism evidence="1 2">
    <name type="scientific">Zarea fungicola</name>
    <dbReference type="NCBI Taxonomy" id="93591"/>
    <lineage>
        <taxon>Eukaryota</taxon>
        <taxon>Fungi</taxon>
        <taxon>Dikarya</taxon>
        <taxon>Ascomycota</taxon>
        <taxon>Pezizomycotina</taxon>
        <taxon>Sordariomycetes</taxon>
        <taxon>Hypocreomycetidae</taxon>
        <taxon>Hypocreales</taxon>
        <taxon>Cordycipitaceae</taxon>
        <taxon>Zarea</taxon>
    </lineage>
</organism>
<protein>
    <submittedName>
        <fullName evidence="1">Uncharacterized protein</fullName>
    </submittedName>
</protein>
<keyword evidence="2" id="KW-1185">Reference proteome</keyword>
<name>A0ACC1MWB8_9HYPO</name>
<dbReference type="EMBL" id="JANJQO010001369">
    <property type="protein sequence ID" value="KAJ2971292.1"/>
    <property type="molecule type" value="Genomic_DNA"/>
</dbReference>
<gene>
    <name evidence="1" type="ORF">NQ176_g7765</name>
</gene>
<dbReference type="Proteomes" id="UP001143910">
    <property type="component" value="Unassembled WGS sequence"/>
</dbReference>
<accession>A0ACC1MWB8</accession>
<evidence type="ECO:0000313" key="1">
    <source>
        <dbReference type="EMBL" id="KAJ2971292.1"/>
    </source>
</evidence>
<comment type="caution">
    <text evidence="1">The sequence shown here is derived from an EMBL/GenBank/DDBJ whole genome shotgun (WGS) entry which is preliminary data.</text>
</comment>